<sequence>MAQHGDVYMAMTFRHTLLHLTCLPLHSQGAAYTVIESDSISTQTSHLSNDTLRCSCPGRSFTTFINTCSGYASITIDSCCAVKAGIPFFLYYVYRLCSPHFMLASPLS</sequence>
<dbReference type="AlphaFoldDB" id="A0A5B7E7T6"/>
<gene>
    <name evidence="1" type="ORF">E2C01_023048</name>
</gene>
<dbReference type="Proteomes" id="UP000324222">
    <property type="component" value="Unassembled WGS sequence"/>
</dbReference>
<protein>
    <submittedName>
        <fullName evidence="1">Uncharacterized protein</fullName>
    </submittedName>
</protein>
<organism evidence="1 2">
    <name type="scientific">Portunus trituberculatus</name>
    <name type="common">Swimming crab</name>
    <name type="synonym">Neptunus trituberculatus</name>
    <dbReference type="NCBI Taxonomy" id="210409"/>
    <lineage>
        <taxon>Eukaryota</taxon>
        <taxon>Metazoa</taxon>
        <taxon>Ecdysozoa</taxon>
        <taxon>Arthropoda</taxon>
        <taxon>Crustacea</taxon>
        <taxon>Multicrustacea</taxon>
        <taxon>Malacostraca</taxon>
        <taxon>Eumalacostraca</taxon>
        <taxon>Eucarida</taxon>
        <taxon>Decapoda</taxon>
        <taxon>Pleocyemata</taxon>
        <taxon>Brachyura</taxon>
        <taxon>Eubrachyura</taxon>
        <taxon>Portunoidea</taxon>
        <taxon>Portunidae</taxon>
        <taxon>Portuninae</taxon>
        <taxon>Portunus</taxon>
    </lineage>
</organism>
<evidence type="ECO:0000313" key="1">
    <source>
        <dbReference type="EMBL" id="MPC29798.1"/>
    </source>
</evidence>
<proteinExistence type="predicted"/>
<dbReference type="EMBL" id="VSRR010002137">
    <property type="protein sequence ID" value="MPC29798.1"/>
    <property type="molecule type" value="Genomic_DNA"/>
</dbReference>
<keyword evidence="2" id="KW-1185">Reference proteome</keyword>
<name>A0A5B7E7T6_PORTR</name>
<comment type="caution">
    <text evidence="1">The sequence shown here is derived from an EMBL/GenBank/DDBJ whole genome shotgun (WGS) entry which is preliminary data.</text>
</comment>
<accession>A0A5B7E7T6</accession>
<evidence type="ECO:0000313" key="2">
    <source>
        <dbReference type="Proteomes" id="UP000324222"/>
    </source>
</evidence>
<reference evidence="1 2" key="1">
    <citation type="submission" date="2019-05" db="EMBL/GenBank/DDBJ databases">
        <title>Another draft genome of Portunus trituberculatus and its Hox gene families provides insights of decapod evolution.</title>
        <authorList>
            <person name="Jeong J.-H."/>
            <person name="Song I."/>
            <person name="Kim S."/>
            <person name="Choi T."/>
            <person name="Kim D."/>
            <person name="Ryu S."/>
            <person name="Kim W."/>
        </authorList>
    </citation>
    <scope>NUCLEOTIDE SEQUENCE [LARGE SCALE GENOMIC DNA]</scope>
    <source>
        <tissue evidence="1">Muscle</tissue>
    </source>
</reference>